<feature type="chain" id="PRO_5037069549" evidence="2">
    <location>
        <begin position="19"/>
        <end position="172"/>
    </location>
</feature>
<keyword evidence="3" id="KW-1185">Reference proteome</keyword>
<name>A0A914Q3H9_9BILA</name>
<reference evidence="4" key="1">
    <citation type="submission" date="2022-11" db="UniProtKB">
        <authorList>
            <consortium name="WormBaseParasite"/>
        </authorList>
    </citation>
    <scope>IDENTIFICATION</scope>
</reference>
<dbReference type="WBParaSite" id="PDA_v2.g2171.t1">
    <property type="protein sequence ID" value="PDA_v2.g2171.t1"/>
    <property type="gene ID" value="PDA_v2.g2171"/>
</dbReference>
<sequence length="172" mass="20071">MIYCISILVLIFPFIANGYTLADMNCRLRILSPGCNDYRISYHQLAGYMNAIFAGGSLLAIAFGVWKAPKSVNRTLTFKFEFRLISQTIIVSVFSALYFLTYVYATNIYEEDHDYYDFLTKIGNYFYFLSHYPPIITFPMFRNGFFHFYRIKKTIQPKGKTHFVSKVVTITK</sequence>
<evidence type="ECO:0000256" key="1">
    <source>
        <dbReference type="SAM" id="Phobius"/>
    </source>
</evidence>
<protein>
    <submittedName>
        <fullName evidence="4">Uncharacterized protein</fullName>
    </submittedName>
</protein>
<keyword evidence="1" id="KW-0812">Transmembrane</keyword>
<feature type="transmembrane region" description="Helical" evidence="1">
    <location>
        <begin position="125"/>
        <end position="145"/>
    </location>
</feature>
<evidence type="ECO:0000256" key="2">
    <source>
        <dbReference type="SAM" id="SignalP"/>
    </source>
</evidence>
<keyword evidence="1" id="KW-1133">Transmembrane helix</keyword>
<feature type="signal peptide" evidence="2">
    <location>
        <begin position="1"/>
        <end position="18"/>
    </location>
</feature>
<accession>A0A914Q3H9</accession>
<keyword evidence="2" id="KW-0732">Signal</keyword>
<keyword evidence="1" id="KW-0472">Membrane</keyword>
<feature type="transmembrane region" description="Helical" evidence="1">
    <location>
        <begin position="46"/>
        <end position="66"/>
    </location>
</feature>
<dbReference type="Proteomes" id="UP000887578">
    <property type="component" value="Unplaced"/>
</dbReference>
<proteinExistence type="predicted"/>
<feature type="transmembrane region" description="Helical" evidence="1">
    <location>
        <begin position="87"/>
        <end position="105"/>
    </location>
</feature>
<evidence type="ECO:0000313" key="4">
    <source>
        <dbReference type="WBParaSite" id="PDA_v2.g2171.t1"/>
    </source>
</evidence>
<dbReference type="AlphaFoldDB" id="A0A914Q3H9"/>
<evidence type="ECO:0000313" key="3">
    <source>
        <dbReference type="Proteomes" id="UP000887578"/>
    </source>
</evidence>
<organism evidence="3 4">
    <name type="scientific">Panagrolaimus davidi</name>
    <dbReference type="NCBI Taxonomy" id="227884"/>
    <lineage>
        <taxon>Eukaryota</taxon>
        <taxon>Metazoa</taxon>
        <taxon>Ecdysozoa</taxon>
        <taxon>Nematoda</taxon>
        <taxon>Chromadorea</taxon>
        <taxon>Rhabditida</taxon>
        <taxon>Tylenchina</taxon>
        <taxon>Panagrolaimomorpha</taxon>
        <taxon>Panagrolaimoidea</taxon>
        <taxon>Panagrolaimidae</taxon>
        <taxon>Panagrolaimus</taxon>
    </lineage>
</organism>